<comment type="caution">
    <text evidence="2">The sequence shown here is derived from an EMBL/GenBank/DDBJ whole genome shotgun (WGS) entry which is preliminary data.</text>
</comment>
<protein>
    <submittedName>
        <fullName evidence="2">Uncharacterized protein</fullName>
    </submittedName>
</protein>
<feature type="transmembrane region" description="Helical" evidence="1">
    <location>
        <begin position="31"/>
        <end position="52"/>
    </location>
</feature>
<feature type="transmembrane region" description="Helical" evidence="1">
    <location>
        <begin position="64"/>
        <end position="83"/>
    </location>
</feature>
<evidence type="ECO:0000256" key="1">
    <source>
        <dbReference type="SAM" id="Phobius"/>
    </source>
</evidence>
<sequence>MENTMRTKTKSPIHQWFSLLPTQKSGVRNSYLLLSLYCLVSALIVALLLVIVRGSDNFFATGSYFLLLFVLWLVLFELTLLLIKKRTVLYCDLALLIGVGVLFVRSWETALALVILGIGFLRARKMSREMQESMIEVKPLQVVKAGMSFFLTLTALSFAIFIASVVFLDATYDEPIPRSVFDVVFVPVEDVLQTIAPSYTTELNTEEAQQVLIRDLLSVDAVERLGLFDGSSSDASFADTVYLSLNNYISKSTYAIRDYISLVTIVALFLFLRVLAFVVLWISYGVYTLVIKVLLLYNIISVQKHSVQQERVHFT</sequence>
<proteinExistence type="predicted"/>
<feature type="transmembrane region" description="Helical" evidence="1">
    <location>
        <begin position="259"/>
        <end position="278"/>
    </location>
</feature>
<dbReference type="EMBL" id="VXOY01000004">
    <property type="protein sequence ID" value="MYE37944.1"/>
    <property type="molecule type" value="Genomic_DNA"/>
</dbReference>
<feature type="transmembrane region" description="Helical" evidence="1">
    <location>
        <begin position="141"/>
        <end position="168"/>
    </location>
</feature>
<accession>A0A845DBD5</accession>
<keyword evidence="1" id="KW-1133">Transmembrane helix</keyword>
<evidence type="ECO:0000313" key="2">
    <source>
        <dbReference type="EMBL" id="MYE37944.1"/>
    </source>
</evidence>
<keyword evidence="1" id="KW-0812">Transmembrane</keyword>
<dbReference type="Proteomes" id="UP000449092">
    <property type="component" value="Unassembled WGS sequence"/>
</dbReference>
<dbReference type="AlphaFoldDB" id="A0A845DBD5"/>
<organism evidence="2 3">
    <name type="scientific">Candidatus Spechtbacteria bacterium SB0662_bin_43</name>
    <dbReference type="NCBI Taxonomy" id="2604897"/>
    <lineage>
        <taxon>Bacteria</taxon>
        <taxon>Candidatus Spechtiibacteriota</taxon>
    </lineage>
</organism>
<reference evidence="2 3" key="1">
    <citation type="submission" date="2019-09" db="EMBL/GenBank/DDBJ databases">
        <title>Characterisation of the sponge microbiome using genome-centric metagenomics.</title>
        <authorList>
            <person name="Engelberts J.P."/>
            <person name="Robbins S.J."/>
            <person name="De Goeij J.M."/>
            <person name="Aranda M."/>
            <person name="Bell S.C."/>
            <person name="Webster N.S."/>
        </authorList>
    </citation>
    <scope>NUCLEOTIDE SEQUENCE [LARGE SCALE GENOMIC DNA]</scope>
    <source>
        <strain evidence="2">SB0662_bin_43</strain>
    </source>
</reference>
<gene>
    <name evidence="2" type="ORF">F4X82_00265</name>
</gene>
<name>A0A845DBD5_9BACT</name>
<feature type="transmembrane region" description="Helical" evidence="1">
    <location>
        <begin position="95"/>
        <end position="121"/>
    </location>
</feature>
<evidence type="ECO:0000313" key="3">
    <source>
        <dbReference type="Proteomes" id="UP000449092"/>
    </source>
</evidence>
<feature type="transmembrane region" description="Helical" evidence="1">
    <location>
        <begin position="284"/>
        <end position="302"/>
    </location>
</feature>
<keyword evidence="1" id="KW-0472">Membrane</keyword>